<name>A0A1B6D272_9HEMI</name>
<dbReference type="EMBL" id="GEDC01017552">
    <property type="protein sequence ID" value="JAS19746.1"/>
    <property type="molecule type" value="Transcribed_RNA"/>
</dbReference>
<dbReference type="SUPFAM" id="SSF48726">
    <property type="entry name" value="Immunoglobulin"/>
    <property type="match status" value="1"/>
</dbReference>
<evidence type="ECO:0000313" key="3">
    <source>
        <dbReference type="EMBL" id="JAS19746.1"/>
    </source>
</evidence>
<feature type="chain" id="PRO_5012678398" description="Ig-like domain-containing protein" evidence="1">
    <location>
        <begin position="16"/>
        <end position="261"/>
    </location>
</feature>
<proteinExistence type="predicted"/>
<sequence length="261" mass="29292">MRLFFLIFLTYLVQAKEQLDVRIIIPPKVRAGSTVTLLCLFDMGGIPLYTVKWYRGNYEFYRYVPKERHPATAFPFHGLDIDMSGSNAHSVTLKDVPKFLSGQFTCEVSADAPTFTTQSDSANMSVIEIGVRKPLLIPESSIHYQGTPLQVNCSAQKTDPAPQISFYIDEVKVDSDLVQNLKPGMAIFFAQNMSNDPGPRWLRCEAKVHGVYHLSSASVPILLKPATDCSYLKTPTWLTYAGLLLVCKDLVQINIMLYDPF</sequence>
<dbReference type="InterPro" id="IPR007110">
    <property type="entry name" value="Ig-like_dom"/>
</dbReference>
<protein>
    <recommendedName>
        <fullName evidence="2">Ig-like domain-containing protein</fullName>
    </recommendedName>
</protein>
<dbReference type="FunFam" id="2.60.40.10:FF:000437">
    <property type="entry name" value="Beat-IIIc, isoform A"/>
    <property type="match status" value="1"/>
</dbReference>
<dbReference type="AlphaFoldDB" id="A0A1B6D272"/>
<dbReference type="PANTHER" id="PTHR21261">
    <property type="entry name" value="BEAT PROTEIN"/>
    <property type="match status" value="1"/>
</dbReference>
<reference evidence="3" key="1">
    <citation type="submission" date="2015-12" db="EMBL/GenBank/DDBJ databases">
        <title>De novo transcriptome assembly of four potential Pierce s Disease insect vectors from Arizona vineyards.</title>
        <authorList>
            <person name="Tassone E.E."/>
        </authorList>
    </citation>
    <scope>NUCLEOTIDE SEQUENCE</scope>
</reference>
<organism evidence="3">
    <name type="scientific">Clastoptera arizonana</name>
    <name type="common">Arizona spittle bug</name>
    <dbReference type="NCBI Taxonomy" id="38151"/>
    <lineage>
        <taxon>Eukaryota</taxon>
        <taxon>Metazoa</taxon>
        <taxon>Ecdysozoa</taxon>
        <taxon>Arthropoda</taxon>
        <taxon>Hexapoda</taxon>
        <taxon>Insecta</taxon>
        <taxon>Pterygota</taxon>
        <taxon>Neoptera</taxon>
        <taxon>Paraneoptera</taxon>
        <taxon>Hemiptera</taxon>
        <taxon>Auchenorrhyncha</taxon>
        <taxon>Cercopoidea</taxon>
        <taxon>Clastopteridae</taxon>
        <taxon>Clastoptera</taxon>
    </lineage>
</organism>
<dbReference type="Gene3D" id="2.60.40.10">
    <property type="entry name" value="Immunoglobulins"/>
    <property type="match status" value="1"/>
</dbReference>
<dbReference type="PROSITE" id="PS50835">
    <property type="entry name" value="IG_LIKE"/>
    <property type="match status" value="1"/>
</dbReference>
<evidence type="ECO:0000259" key="2">
    <source>
        <dbReference type="PROSITE" id="PS50835"/>
    </source>
</evidence>
<feature type="signal peptide" evidence="1">
    <location>
        <begin position="1"/>
        <end position="15"/>
    </location>
</feature>
<evidence type="ECO:0000256" key="1">
    <source>
        <dbReference type="SAM" id="SignalP"/>
    </source>
</evidence>
<dbReference type="InterPro" id="IPR036179">
    <property type="entry name" value="Ig-like_dom_sf"/>
</dbReference>
<accession>A0A1B6D272</accession>
<gene>
    <name evidence="3" type="ORF">g.5686</name>
</gene>
<keyword evidence="1" id="KW-0732">Signal</keyword>
<feature type="domain" description="Ig-like" evidence="2">
    <location>
        <begin position="32"/>
        <end position="125"/>
    </location>
</feature>
<dbReference type="PANTHER" id="PTHR21261:SF15">
    <property type="entry name" value="BEATEN PATH IIIA, ISOFORM D-RELATED"/>
    <property type="match status" value="1"/>
</dbReference>
<dbReference type="InterPro" id="IPR013783">
    <property type="entry name" value="Ig-like_fold"/>
</dbReference>